<dbReference type="EMBL" id="KZ819353">
    <property type="protein sequence ID" value="PWN45930.1"/>
    <property type="molecule type" value="Genomic_DNA"/>
</dbReference>
<protein>
    <submittedName>
        <fullName evidence="1">Uncharacterized protein</fullName>
    </submittedName>
</protein>
<evidence type="ECO:0000313" key="2">
    <source>
        <dbReference type="Proteomes" id="UP000245783"/>
    </source>
</evidence>
<gene>
    <name evidence="1" type="ORF">IE81DRAFT_130976</name>
</gene>
<dbReference type="RefSeq" id="XP_025373090.1">
    <property type="nucleotide sequence ID" value="XM_025510269.1"/>
</dbReference>
<sequence>MPQRLNHLPQLLAGWRSTYTCSAPFDRTLTVDPPPILPSAPSNRPLSPPLVFQYEYTIPAITLQSQQQTFRGVRASTCTFKISRLAVHLIRHLRTASGTLRAGVCPPRGERVCLRRSLSGG</sequence>
<reference evidence="1 2" key="1">
    <citation type="journal article" date="2018" name="Mol. Biol. Evol.">
        <title>Broad Genomic Sampling Reveals a Smut Pathogenic Ancestry of the Fungal Clade Ustilaginomycotina.</title>
        <authorList>
            <person name="Kijpornyongpan T."/>
            <person name="Mondo S.J."/>
            <person name="Barry K."/>
            <person name="Sandor L."/>
            <person name="Lee J."/>
            <person name="Lipzen A."/>
            <person name="Pangilinan J."/>
            <person name="LaButti K."/>
            <person name="Hainaut M."/>
            <person name="Henrissat B."/>
            <person name="Grigoriev I.V."/>
            <person name="Spatafora J.W."/>
            <person name="Aime M.C."/>
        </authorList>
    </citation>
    <scope>NUCLEOTIDE SEQUENCE [LARGE SCALE GENOMIC DNA]</scope>
    <source>
        <strain evidence="1 2">MCA 4658</strain>
    </source>
</reference>
<dbReference type="AlphaFoldDB" id="A0A316W7N8"/>
<dbReference type="GeneID" id="37032139"/>
<name>A0A316W7N8_9BASI</name>
<proteinExistence type="predicted"/>
<dbReference type="InParanoid" id="A0A316W7N8"/>
<evidence type="ECO:0000313" key="1">
    <source>
        <dbReference type="EMBL" id="PWN45930.1"/>
    </source>
</evidence>
<organism evidence="1 2">
    <name type="scientific">Ceraceosorus guamensis</name>
    <dbReference type="NCBI Taxonomy" id="1522189"/>
    <lineage>
        <taxon>Eukaryota</taxon>
        <taxon>Fungi</taxon>
        <taxon>Dikarya</taxon>
        <taxon>Basidiomycota</taxon>
        <taxon>Ustilaginomycotina</taxon>
        <taxon>Exobasidiomycetes</taxon>
        <taxon>Ceraceosorales</taxon>
        <taxon>Ceraceosoraceae</taxon>
        <taxon>Ceraceosorus</taxon>
    </lineage>
</organism>
<accession>A0A316W7N8</accession>
<keyword evidence="2" id="KW-1185">Reference proteome</keyword>
<dbReference type="Proteomes" id="UP000245783">
    <property type="component" value="Unassembled WGS sequence"/>
</dbReference>